<comment type="caution">
    <text evidence="2">The sequence shown here is derived from an EMBL/GenBank/DDBJ whole genome shotgun (WGS) entry which is preliminary data.</text>
</comment>
<proteinExistence type="predicted"/>
<name>A0A252AZB7_9PROT</name>
<feature type="compositionally biased region" description="Basic and acidic residues" evidence="1">
    <location>
        <begin position="361"/>
        <end position="379"/>
    </location>
</feature>
<gene>
    <name evidence="2" type="ORF">HK15_03380</name>
</gene>
<organism evidence="2 3">
    <name type="scientific">Acetobacter orientalis</name>
    <dbReference type="NCBI Taxonomy" id="146474"/>
    <lineage>
        <taxon>Bacteria</taxon>
        <taxon>Pseudomonadati</taxon>
        <taxon>Pseudomonadota</taxon>
        <taxon>Alphaproteobacteria</taxon>
        <taxon>Acetobacterales</taxon>
        <taxon>Acetobacteraceae</taxon>
        <taxon>Acetobacter</taxon>
    </lineage>
</organism>
<feature type="compositionally biased region" description="Low complexity" evidence="1">
    <location>
        <begin position="390"/>
        <end position="405"/>
    </location>
</feature>
<evidence type="ECO:0000313" key="2">
    <source>
        <dbReference type="EMBL" id="OUI97436.1"/>
    </source>
</evidence>
<evidence type="ECO:0000313" key="3">
    <source>
        <dbReference type="Proteomes" id="UP000194999"/>
    </source>
</evidence>
<evidence type="ECO:0000256" key="1">
    <source>
        <dbReference type="SAM" id="MobiDB-lite"/>
    </source>
</evidence>
<feature type="compositionally biased region" description="Polar residues" evidence="1">
    <location>
        <begin position="297"/>
        <end position="309"/>
    </location>
</feature>
<reference evidence="2 3" key="1">
    <citation type="submission" date="2014-06" db="EMBL/GenBank/DDBJ databases">
        <authorList>
            <person name="Ju J."/>
            <person name="Zhang J."/>
        </authorList>
    </citation>
    <scope>NUCLEOTIDE SEQUENCE [LARGE SCALE GENOMIC DNA]</scope>
    <source>
        <strain evidence="2">DmW_048</strain>
    </source>
</reference>
<protein>
    <submittedName>
        <fullName evidence="2">Uncharacterized protein</fullName>
    </submittedName>
</protein>
<sequence length="609" mass="64653">MSETLSAVQPTATPSSTISGVLQAMGQQHQSVSEEQRGLADRLKELQEQLEKDPSLENDPKFATQIAWLVQDWPKFSGTGQPVPVSPLLHAGLSAMAGQYPGMNNPQMMSMLQQTANMDDRQLVADIRNASMELGTLPAEQQTSFLIAAGVNALEARAAQAGIVPAPQPSPVVQPDPAPQPAPIVAPEVSTVASDAVPENVAQSGPAVAQAAPSVAELSPQEDAPSLVAEGVQEPVAQETQARGSAPVQDRDDVENGNPSAEHAMRDIPIADDVRGGAPAPSAGETADATRGMPEAQTRQSAQETSQTGGDKDRPAGMTAQQEADMRDNDLTAYEEAAATQPEPQKQNPPKQAEQTNGQKEQPRNQSKEQEVKDKRPEAKATQVDQTEGATPVQPQAAQPTQAPVGSLAGHAVSKVANAAKSWFANQSVASDQRRIDSLVATVDGNIRMADRQYQDLKLSAAPFFKKMEETAQQEGVKPAALLASMGEGGKHHGLWQEFDKLRLSNETVGKAYSDLGNTLQDMRRNLGSLQSEASERGATNAQPVLDVEERAGKKAMDMEDVPGRNPGESLIKSIGGALERLMEKVKARFLGLTQGREQGRDTSPSMGA</sequence>
<dbReference type="EMBL" id="JOOY01000153">
    <property type="protein sequence ID" value="OUI97436.1"/>
    <property type="molecule type" value="Genomic_DNA"/>
</dbReference>
<dbReference type="AlphaFoldDB" id="A0A252AZB7"/>
<feature type="compositionally biased region" description="Low complexity" evidence="1">
    <location>
        <begin position="341"/>
        <end position="355"/>
    </location>
</feature>
<dbReference type="Proteomes" id="UP000194999">
    <property type="component" value="Unassembled WGS sequence"/>
</dbReference>
<dbReference type="RefSeq" id="WP_094756216.1">
    <property type="nucleotide sequence ID" value="NZ_JOOY01000153.1"/>
</dbReference>
<accession>A0A252AZB7</accession>
<feature type="region of interest" description="Disordered" evidence="1">
    <location>
        <begin position="235"/>
        <end position="409"/>
    </location>
</feature>